<evidence type="ECO:0000313" key="3">
    <source>
        <dbReference type="Proteomes" id="UP000799440"/>
    </source>
</evidence>
<dbReference type="Proteomes" id="UP000799440">
    <property type="component" value="Unassembled WGS sequence"/>
</dbReference>
<dbReference type="InterPro" id="IPR043047">
    <property type="entry name" value="Hri1_N_sf"/>
</dbReference>
<dbReference type="CDD" id="cd11693">
    <property type="entry name" value="HRI1_C_like"/>
    <property type="match status" value="1"/>
</dbReference>
<protein>
    <submittedName>
        <fullName evidence="2">Uncharacterized protein</fullName>
    </submittedName>
</protein>
<name>A0A6A6VBT3_9PLEO</name>
<dbReference type="EMBL" id="MU006570">
    <property type="protein sequence ID" value="KAF2748015.1"/>
    <property type="molecule type" value="Genomic_DNA"/>
</dbReference>
<feature type="compositionally biased region" description="Basic and acidic residues" evidence="1">
    <location>
        <begin position="195"/>
        <end position="210"/>
    </location>
</feature>
<dbReference type="InterPro" id="IPR031818">
    <property type="entry name" value="Hri1"/>
</dbReference>
<feature type="compositionally biased region" description="Basic and acidic residues" evidence="1">
    <location>
        <begin position="349"/>
        <end position="379"/>
    </location>
</feature>
<feature type="region of interest" description="Disordered" evidence="1">
    <location>
        <begin position="95"/>
        <end position="117"/>
    </location>
</feature>
<keyword evidence="3" id="KW-1185">Reference proteome</keyword>
<dbReference type="OrthoDB" id="4045395at2759"/>
<dbReference type="AlphaFoldDB" id="A0A6A6VBT3"/>
<feature type="region of interest" description="Disordered" evidence="1">
    <location>
        <begin position="1"/>
        <end position="74"/>
    </location>
</feature>
<evidence type="ECO:0000313" key="2">
    <source>
        <dbReference type="EMBL" id="KAF2748015.1"/>
    </source>
</evidence>
<organism evidence="2 3">
    <name type="scientific">Sporormia fimetaria CBS 119925</name>
    <dbReference type="NCBI Taxonomy" id="1340428"/>
    <lineage>
        <taxon>Eukaryota</taxon>
        <taxon>Fungi</taxon>
        <taxon>Dikarya</taxon>
        <taxon>Ascomycota</taxon>
        <taxon>Pezizomycotina</taxon>
        <taxon>Dothideomycetes</taxon>
        <taxon>Pleosporomycetidae</taxon>
        <taxon>Pleosporales</taxon>
        <taxon>Sporormiaceae</taxon>
        <taxon>Sporormia</taxon>
    </lineage>
</organism>
<feature type="region of interest" description="Disordered" evidence="1">
    <location>
        <begin position="186"/>
        <end position="213"/>
    </location>
</feature>
<gene>
    <name evidence="2" type="ORF">M011DRAFT_467054</name>
</gene>
<dbReference type="Pfam" id="PF16815">
    <property type="entry name" value="HRI1"/>
    <property type="match status" value="1"/>
</dbReference>
<dbReference type="Gene3D" id="2.40.128.320">
    <property type="entry name" value="Protein HRI1, N-terminal domain"/>
    <property type="match status" value="1"/>
</dbReference>
<accession>A0A6A6VBT3</accession>
<proteinExistence type="predicted"/>
<feature type="compositionally biased region" description="Low complexity" evidence="1">
    <location>
        <begin position="1"/>
        <end position="25"/>
    </location>
</feature>
<reference evidence="2" key="1">
    <citation type="journal article" date="2020" name="Stud. Mycol.">
        <title>101 Dothideomycetes genomes: a test case for predicting lifestyles and emergence of pathogens.</title>
        <authorList>
            <person name="Haridas S."/>
            <person name="Albert R."/>
            <person name="Binder M."/>
            <person name="Bloem J."/>
            <person name="Labutti K."/>
            <person name="Salamov A."/>
            <person name="Andreopoulos B."/>
            <person name="Baker S."/>
            <person name="Barry K."/>
            <person name="Bills G."/>
            <person name="Bluhm B."/>
            <person name="Cannon C."/>
            <person name="Castanera R."/>
            <person name="Culley D."/>
            <person name="Daum C."/>
            <person name="Ezra D."/>
            <person name="Gonzalez J."/>
            <person name="Henrissat B."/>
            <person name="Kuo A."/>
            <person name="Liang C."/>
            <person name="Lipzen A."/>
            <person name="Lutzoni F."/>
            <person name="Magnuson J."/>
            <person name="Mondo S."/>
            <person name="Nolan M."/>
            <person name="Ohm R."/>
            <person name="Pangilinan J."/>
            <person name="Park H.-J."/>
            <person name="Ramirez L."/>
            <person name="Alfaro M."/>
            <person name="Sun H."/>
            <person name="Tritt A."/>
            <person name="Yoshinaga Y."/>
            <person name="Zwiers L.-H."/>
            <person name="Turgeon B."/>
            <person name="Goodwin S."/>
            <person name="Spatafora J."/>
            <person name="Crous P."/>
            <person name="Grigoriev I."/>
        </authorList>
    </citation>
    <scope>NUCLEOTIDE SEQUENCE</scope>
    <source>
        <strain evidence="2">CBS 119925</strain>
    </source>
</reference>
<feature type="compositionally biased region" description="Pro residues" evidence="1">
    <location>
        <begin position="26"/>
        <end position="37"/>
    </location>
</feature>
<feature type="compositionally biased region" description="Polar residues" evidence="1">
    <location>
        <begin position="65"/>
        <end position="74"/>
    </location>
</feature>
<sequence length="430" mass="47677">MLPRLTTTSPSGTTTSLTISQSISPSLPPTPPTPPSPSSTEPATPSSQMSTTSSSDSLQLPYQPPHTTSTPSGSANICTRAYIYHLPHPLPPNTPVPYTPHLPSHNPLKLPPQASEPTDTLVLTSPQGVFVDIRVLRDFGEQVYDAFQRRIVKVMRLEWAFAGLGESQFISEKRKEELLSELLGLEVDGDNGEESSAHDQDRDEHGRAESEATPTLRHATWHHWIDSRYPVGYPDIPVDTGIMYPMTTSPALTLEVGAAKNPFTGKMQCHEEMWEDKEIKTVWPNPSRVCVVLWTQYIPPPMSALGMEEPSDDGVEAVRGVIVRVGQYVQGIMKRGNLLTVERWEFVEEHEKGKEPHNDVADGQEKEEREEAESGRDGRSNAVRGKWTRAFKIGPDFLPCVAAQEDSELRVGGLVKAVGLEWQVGEYTEW</sequence>
<evidence type="ECO:0000256" key="1">
    <source>
        <dbReference type="SAM" id="MobiDB-lite"/>
    </source>
</evidence>
<feature type="compositionally biased region" description="Low complexity" evidence="1">
    <location>
        <begin position="38"/>
        <end position="57"/>
    </location>
</feature>
<feature type="region of interest" description="Disordered" evidence="1">
    <location>
        <begin position="349"/>
        <end position="381"/>
    </location>
</feature>